<gene>
    <name evidence="1" type="ORF">LCMAC101_05770</name>
</gene>
<reference evidence="1" key="1">
    <citation type="journal article" date="2019" name="MBio">
        <title>Virus Genomes from Deep Sea Sediments Expand the Ocean Megavirome and Support Independent Origins of Viral Gigantism.</title>
        <authorList>
            <person name="Backstrom D."/>
            <person name="Yutin N."/>
            <person name="Jorgensen S.L."/>
            <person name="Dharamshi J."/>
            <person name="Homa F."/>
            <person name="Zaremba-Niedwiedzka K."/>
            <person name="Spang A."/>
            <person name="Wolf Y.I."/>
            <person name="Koonin E.V."/>
            <person name="Ettema T.J."/>
        </authorList>
    </citation>
    <scope>NUCLEOTIDE SEQUENCE</scope>
</reference>
<protein>
    <submittedName>
        <fullName evidence="1">Uncharacterized protein</fullName>
    </submittedName>
</protein>
<dbReference type="EMBL" id="MK500328">
    <property type="protein sequence ID" value="QBK85982.1"/>
    <property type="molecule type" value="Genomic_DNA"/>
</dbReference>
<organism evidence="1">
    <name type="scientific">Marseillevirus LCMAC101</name>
    <dbReference type="NCBI Taxonomy" id="2506602"/>
    <lineage>
        <taxon>Viruses</taxon>
        <taxon>Varidnaviria</taxon>
        <taxon>Bamfordvirae</taxon>
        <taxon>Nucleocytoviricota</taxon>
        <taxon>Megaviricetes</taxon>
        <taxon>Pimascovirales</taxon>
        <taxon>Pimascovirales incertae sedis</taxon>
        <taxon>Marseilleviridae</taxon>
    </lineage>
</organism>
<accession>A0A481YS01</accession>
<proteinExistence type="predicted"/>
<sequence length="92" mass="10641">MAVIKDIYGRYSDDHVLYDNLKTIDKFPREKPFGKLYFNDKVIFKVKGKDVGGFVIGMVVRDGKPIVYIEEGSGRFVGKHYDRPLDQIRISK</sequence>
<name>A0A481YS01_9VIRU</name>
<evidence type="ECO:0000313" key="1">
    <source>
        <dbReference type="EMBL" id="QBK85982.1"/>
    </source>
</evidence>